<feature type="region of interest" description="Disordered" evidence="2">
    <location>
        <begin position="154"/>
        <end position="313"/>
    </location>
</feature>
<feature type="compositionally biased region" description="Pro residues" evidence="2">
    <location>
        <begin position="276"/>
        <end position="285"/>
    </location>
</feature>
<feature type="coiled-coil region" evidence="1">
    <location>
        <begin position="332"/>
        <end position="397"/>
    </location>
</feature>
<dbReference type="PANTHER" id="PTHR33026">
    <property type="entry name" value="OS06G0360600 PROTEIN"/>
    <property type="match status" value="1"/>
</dbReference>
<dbReference type="PANTHER" id="PTHR33026:SF7">
    <property type="entry name" value="OS03G0100275 PROTEIN"/>
    <property type="match status" value="1"/>
</dbReference>
<dbReference type="Proteomes" id="UP001231189">
    <property type="component" value="Unassembled WGS sequence"/>
</dbReference>
<dbReference type="AlphaFoldDB" id="A0AAD8VN32"/>
<evidence type="ECO:0000259" key="3">
    <source>
        <dbReference type="Pfam" id="PF04195"/>
    </source>
</evidence>
<sequence length="566" mass="62877">MATADLGNAEWERSKISAQDINLLKKMGFNKKENSLRFPKEESYPRPPIEYRVSFVDHLIRGLSPPIHEFLRGLLFVYGLQLHQLTPNSILHVSIFITLCECFLGVQPNWALWKRIFCLRRNGSHGVAYNIGGVVICVRSDVEYFDVKFPDSVQGTSRPESEVAGSHKSAASSEKDAESEATASTHSLPPAVSPKNKRKRNEVEDSGTSKAEEASPFEGKTAFDPYLDALVSSGDEEENPPIDVAARTSTSRTLVVSDAQPDVEETSPPQQNIEHPTPPASPHVPSPKRARVKPATESALQPGGSTTPPLDNPLMKEFIRLGTQFVGYHDYAKQAEENLAEANKHADTLARKLEQSEKARKKAEADDKKAKAEAATVEDLRKRLHDAETALSDNISEQAVREAKILSRLQSQSRRFVRKTHQNFDLECPEGDQLLDELSLLEFHGEEAREGLAEARAGLSRLFPYFFPKTQEPKIFTKLAKHFNSQEDLGLKLRQEGLKVGIEGTIALVADSQQDVDWLKVGDTMTMETKRWQSLIKAARPNAKKILAYLGCKPTPAPSSSKPEVK</sequence>
<reference evidence="4" key="1">
    <citation type="submission" date="2023-07" db="EMBL/GenBank/DDBJ databases">
        <title>A chromosome-level genome assembly of Lolium multiflorum.</title>
        <authorList>
            <person name="Chen Y."/>
            <person name="Copetti D."/>
            <person name="Kolliker R."/>
            <person name="Studer B."/>
        </authorList>
    </citation>
    <scope>NUCLEOTIDE SEQUENCE</scope>
    <source>
        <strain evidence="4">02402/16</strain>
        <tissue evidence="4">Leaf</tissue>
    </source>
</reference>
<dbReference type="EMBL" id="JAUUTY010000007">
    <property type="protein sequence ID" value="KAK1610760.1"/>
    <property type="molecule type" value="Genomic_DNA"/>
</dbReference>
<keyword evidence="5" id="KW-1185">Reference proteome</keyword>
<accession>A0AAD8VN32</accession>
<evidence type="ECO:0000256" key="2">
    <source>
        <dbReference type="SAM" id="MobiDB-lite"/>
    </source>
</evidence>
<name>A0AAD8VN32_LOLMU</name>
<feature type="domain" description="Transposase (putative) gypsy type" evidence="3">
    <location>
        <begin position="54"/>
        <end position="120"/>
    </location>
</feature>
<proteinExistence type="predicted"/>
<dbReference type="InterPro" id="IPR007321">
    <property type="entry name" value="Transposase_28"/>
</dbReference>
<protein>
    <recommendedName>
        <fullName evidence="3">Transposase (putative) gypsy type domain-containing protein</fullName>
    </recommendedName>
</protein>
<evidence type="ECO:0000313" key="4">
    <source>
        <dbReference type="EMBL" id="KAK1610760.1"/>
    </source>
</evidence>
<dbReference type="Pfam" id="PF04195">
    <property type="entry name" value="Transposase_28"/>
    <property type="match status" value="1"/>
</dbReference>
<evidence type="ECO:0000313" key="5">
    <source>
        <dbReference type="Proteomes" id="UP001231189"/>
    </source>
</evidence>
<evidence type="ECO:0000256" key="1">
    <source>
        <dbReference type="SAM" id="Coils"/>
    </source>
</evidence>
<organism evidence="4 5">
    <name type="scientific">Lolium multiflorum</name>
    <name type="common">Italian ryegrass</name>
    <name type="synonym">Lolium perenne subsp. multiflorum</name>
    <dbReference type="NCBI Taxonomy" id="4521"/>
    <lineage>
        <taxon>Eukaryota</taxon>
        <taxon>Viridiplantae</taxon>
        <taxon>Streptophyta</taxon>
        <taxon>Embryophyta</taxon>
        <taxon>Tracheophyta</taxon>
        <taxon>Spermatophyta</taxon>
        <taxon>Magnoliopsida</taxon>
        <taxon>Liliopsida</taxon>
        <taxon>Poales</taxon>
        <taxon>Poaceae</taxon>
        <taxon>BOP clade</taxon>
        <taxon>Pooideae</taxon>
        <taxon>Poodae</taxon>
        <taxon>Poeae</taxon>
        <taxon>Poeae Chloroplast Group 2 (Poeae type)</taxon>
        <taxon>Loliodinae</taxon>
        <taxon>Loliinae</taxon>
        <taxon>Lolium</taxon>
    </lineage>
</organism>
<keyword evidence="1" id="KW-0175">Coiled coil</keyword>
<gene>
    <name evidence="4" type="ORF">QYE76_034433</name>
</gene>
<comment type="caution">
    <text evidence="4">The sequence shown here is derived from an EMBL/GenBank/DDBJ whole genome shotgun (WGS) entry which is preliminary data.</text>
</comment>